<keyword evidence="1" id="KW-0175">Coiled coil</keyword>
<feature type="coiled-coil region" evidence="1">
    <location>
        <begin position="267"/>
        <end position="294"/>
    </location>
</feature>
<name>D8Q3V3_SCHCM</name>
<feature type="coiled-coil region" evidence="1">
    <location>
        <begin position="98"/>
        <end position="160"/>
    </location>
</feature>
<gene>
    <name evidence="3" type="ORF">SCHCODRAFT_234616</name>
</gene>
<keyword evidence="2" id="KW-0812">Transmembrane</keyword>
<keyword evidence="2" id="KW-0472">Membrane</keyword>
<evidence type="ECO:0000256" key="2">
    <source>
        <dbReference type="SAM" id="Phobius"/>
    </source>
</evidence>
<feature type="transmembrane region" description="Helical" evidence="2">
    <location>
        <begin position="55"/>
        <end position="81"/>
    </location>
</feature>
<reference evidence="3 4" key="1">
    <citation type="journal article" date="2010" name="Nat. Biotechnol.">
        <title>Genome sequence of the model mushroom Schizophyllum commune.</title>
        <authorList>
            <person name="Ohm R.A."/>
            <person name="de Jong J.F."/>
            <person name="Lugones L.G."/>
            <person name="Aerts A."/>
            <person name="Kothe E."/>
            <person name="Stajich J.E."/>
            <person name="de Vries R.P."/>
            <person name="Record E."/>
            <person name="Levasseur A."/>
            <person name="Baker S.E."/>
            <person name="Bartholomew K.A."/>
            <person name="Coutinho P.M."/>
            <person name="Erdmann S."/>
            <person name="Fowler T.J."/>
            <person name="Gathman A.C."/>
            <person name="Lombard V."/>
            <person name="Henrissat B."/>
            <person name="Knabe N."/>
            <person name="Kuees U."/>
            <person name="Lilly W.W."/>
            <person name="Lindquist E."/>
            <person name="Lucas S."/>
            <person name="Magnuson J.K."/>
            <person name="Piumi F."/>
            <person name="Raudaskoski M."/>
            <person name="Salamov A."/>
            <person name="Schmutz J."/>
            <person name="Schwarze F.W.M.R."/>
            <person name="vanKuyk P.A."/>
            <person name="Horton J.S."/>
            <person name="Grigoriev I.V."/>
            <person name="Woesten H.A.B."/>
        </authorList>
    </citation>
    <scope>NUCLEOTIDE SEQUENCE [LARGE SCALE GENOMIC DNA]</scope>
    <source>
        <strain evidence="4">H4-8 / FGSC 9210</strain>
    </source>
</reference>
<sequence length="397" mass="45776">MSPLYCIMTSLYWIMTSLYWTMMAAIDILFVLTVLVYGELLYALYASNEDQEFRTVSACIVAFVSLCHIVLYLIAGFPCLLPSLAMRMYGALCTLLPDADASAELRRALHKIDELEAKNQELQDKSQVLQAKNQQLEVENLELEIDNEEQEAELEDARDIVNDYPLLALAARCYEHRVHFLQSDIYLLQNEIRLLEHENRQVKLARRESEDELRRANSQSEDLLRARIRTLESYTKVLEHDLRQAKRIVDMSRSVRVAERDAHIAERATLRVQAEEALMQLQANERQMAKHDEDVNAVVAERNALKFELLQRDHTISSLELEVANHAAHEQNLRQRNSDLRERNRDLRLRNGELQRQQETDAVTLLCANMVLIKRHEPPLSLPFGSTITTTQLAVAA</sequence>
<dbReference type="OrthoDB" id="10403410at2759"/>
<organism evidence="4">
    <name type="scientific">Schizophyllum commune (strain H4-8 / FGSC 9210)</name>
    <name type="common">Split gill fungus</name>
    <dbReference type="NCBI Taxonomy" id="578458"/>
    <lineage>
        <taxon>Eukaryota</taxon>
        <taxon>Fungi</taxon>
        <taxon>Dikarya</taxon>
        <taxon>Basidiomycota</taxon>
        <taxon>Agaricomycotina</taxon>
        <taxon>Agaricomycetes</taxon>
        <taxon>Agaricomycetidae</taxon>
        <taxon>Agaricales</taxon>
        <taxon>Schizophyllaceae</taxon>
        <taxon>Schizophyllum</taxon>
    </lineage>
</organism>
<dbReference type="RefSeq" id="XP_003031592.1">
    <property type="nucleotide sequence ID" value="XM_003031546.1"/>
</dbReference>
<feature type="transmembrane region" description="Helical" evidence="2">
    <location>
        <begin position="12"/>
        <end position="35"/>
    </location>
</feature>
<evidence type="ECO:0000256" key="1">
    <source>
        <dbReference type="SAM" id="Coils"/>
    </source>
</evidence>
<dbReference type="EMBL" id="GL377306">
    <property type="protein sequence ID" value="EFI96689.1"/>
    <property type="molecule type" value="Genomic_DNA"/>
</dbReference>
<dbReference type="Proteomes" id="UP000007431">
    <property type="component" value="Unassembled WGS sequence"/>
</dbReference>
<feature type="coiled-coil region" evidence="1">
    <location>
        <begin position="330"/>
        <end position="357"/>
    </location>
</feature>
<evidence type="ECO:0000313" key="3">
    <source>
        <dbReference type="EMBL" id="EFI96689.1"/>
    </source>
</evidence>
<keyword evidence="2" id="KW-1133">Transmembrane helix</keyword>
<dbReference type="VEuPathDB" id="FungiDB:SCHCODRAFT_02579737"/>
<accession>D8Q3V3</accession>
<keyword evidence="4" id="KW-1185">Reference proteome</keyword>
<dbReference type="KEGG" id="scm:SCHCO_02579737"/>
<proteinExistence type="predicted"/>
<feature type="coiled-coil region" evidence="1">
    <location>
        <begin position="188"/>
        <end position="226"/>
    </location>
</feature>
<dbReference type="InParanoid" id="D8Q3V3"/>
<dbReference type="HOGENOM" id="CLU_729897_0_0_1"/>
<dbReference type="AlphaFoldDB" id="D8Q3V3"/>
<dbReference type="GeneID" id="9589294"/>
<protein>
    <submittedName>
        <fullName evidence="3">Uncharacterized protein</fullName>
    </submittedName>
</protein>
<evidence type="ECO:0000313" key="4">
    <source>
        <dbReference type="Proteomes" id="UP000007431"/>
    </source>
</evidence>